<dbReference type="Gene3D" id="3.40.50.720">
    <property type="entry name" value="NAD(P)-binding Rossmann-like Domain"/>
    <property type="match status" value="1"/>
</dbReference>
<evidence type="ECO:0000313" key="4">
    <source>
        <dbReference type="EMBL" id="RTQ47857.1"/>
    </source>
</evidence>
<protein>
    <submittedName>
        <fullName evidence="4">Gfo/Idh/MocA family oxidoreductase</fullName>
    </submittedName>
</protein>
<keyword evidence="1" id="KW-0560">Oxidoreductase</keyword>
<feature type="domain" description="GFO/IDH/MocA-like oxidoreductase" evidence="3">
    <location>
        <begin position="197"/>
        <end position="315"/>
    </location>
</feature>
<dbReference type="InterPro" id="IPR055170">
    <property type="entry name" value="GFO_IDH_MocA-like_dom"/>
</dbReference>
<dbReference type="EMBL" id="RXOF01000011">
    <property type="protein sequence ID" value="RTQ47857.1"/>
    <property type="molecule type" value="Genomic_DNA"/>
</dbReference>
<sequence>MNQPFFPASAAADASRRRFIRSASLALGGALLGAEALAYPLDWLTTNPDFGPASLEALRQGRKLGVALVGLGKYSGGQLAPALQQIRLCQLTGIVTGTPAKARQWQQQYGIAAKNTYDYQTFDRMADNPAIDIVYIVLPNALHAEYAVRAARAGKHVICEKPMATTVADAQRMIQASRQAGKKLSIGYRLHFEPHHREMMRLGQQQVLGPVRHLWADNGFRFNNDTPWRVDRQLSGGGPLMDMGIYCLQGALYTKGQVPVSVTASFAPKPAGGLFKEVEAGVDWQLQFADGAVADCRTSYAENMQSRLRAEAAKGWAELQPAFGYGGLRGSTSQGPMNIQNVNQQAAQMDDFADCVLNNKPTRVPGEMGLRDVELLLAIYRAAETGQKISTRDVKDVLDRVGKG</sequence>
<dbReference type="PRINTS" id="PR01775">
    <property type="entry name" value="GLFROXRDTASE"/>
</dbReference>
<proteinExistence type="predicted"/>
<dbReference type="GO" id="GO:0000166">
    <property type="term" value="F:nucleotide binding"/>
    <property type="evidence" value="ECO:0007669"/>
    <property type="project" value="InterPro"/>
</dbReference>
<evidence type="ECO:0000256" key="1">
    <source>
        <dbReference type="ARBA" id="ARBA00023002"/>
    </source>
</evidence>
<evidence type="ECO:0000259" key="3">
    <source>
        <dbReference type="Pfam" id="PF22725"/>
    </source>
</evidence>
<evidence type="ECO:0000313" key="5">
    <source>
        <dbReference type="Proteomes" id="UP000282184"/>
    </source>
</evidence>
<evidence type="ECO:0000259" key="2">
    <source>
        <dbReference type="Pfam" id="PF01408"/>
    </source>
</evidence>
<reference evidence="4 5" key="1">
    <citation type="submission" date="2018-12" db="EMBL/GenBank/DDBJ databases">
        <title>Hymenobacter gummosus sp. nov., isolated from a spring.</title>
        <authorList>
            <person name="Nie L."/>
        </authorList>
    </citation>
    <scope>NUCLEOTIDE SEQUENCE [LARGE SCALE GENOMIC DNA]</scope>
    <source>
        <strain evidence="4 5">KCTC 52166</strain>
    </source>
</reference>
<dbReference type="GO" id="GO:0016491">
    <property type="term" value="F:oxidoreductase activity"/>
    <property type="evidence" value="ECO:0007669"/>
    <property type="project" value="UniProtKB-KW"/>
</dbReference>
<dbReference type="PANTHER" id="PTHR43818:SF11">
    <property type="entry name" value="BCDNA.GH03377"/>
    <property type="match status" value="1"/>
</dbReference>
<dbReference type="Pfam" id="PF22725">
    <property type="entry name" value="GFO_IDH_MocA_C3"/>
    <property type="match status" value="1"/>
</dbReference>
<dbReference type="PANTHER" id="PTHR43818">
    <property type="entry name" value="BCDNA.GH03377"/>
    <property type="match status" value="1"/>
</dbReference>
<dbReference type="InterPro" id="IPR006311">
    <property type="entry name" value="TAT_signal"/>
</dbReference>
<dbReference type="RefSeq" id="WP_126694615.1">
    <property type="nucleotide sequence ID" value="NZ_RXOF01000011.1"/>
</dbReference>
<dbReference type="InterPro" id="IPR000683">
    <property type="entry name" value="Gfo/Idh/MocA-like_OxRdtase_N"/>
</dbReference>
<dbReference type="Pfam" id="PF01408">
    <property type="entry name" value="GFO_IDH_MocA"/>
    <property type="match status" value="1"/>
</dbReference>
<comment type="caution">
    <text evidence="4">The sequence shown here is derived from an EMBL/GenBank/DDBJ whole genome shotgun (WGS) entry which is preliminary data.</text>
</comment>
<dbReference type="InterPro" id="IPR036291">
    <property type="entry name" value="NAD(P)-bd_dom_sf"/>
</dbReference>
<dbReference type="InterPro" id="IPR050463">
    <property type="entry name" value="Gfo/Idh/MocA_oxidrdct_glycsds"/>
</dbReference>
<dbReference type="InterPro" id="IPR008354">
    <property type="entry name" value="Glc-Fru_OxRdtase_bac"/>
</dbReference>
<dbReference type="SUPFAM" id="SSF55347">
    <property type="entry name" value="Glyceraldehyde-3-phosphate dehydrogenase-like, C-terminal domain"/>
    <property type="match status" value="1"/>
</dbReference>
<dbReference type="AlphaFoldDB" id="A0A431TZG7"/>
<dbReference type="PROSITE" id="PS51318">
    <property type="entry name" value="TAT"/>
    <property type="match status" value="1"/>
</dbReference>
<dbReference type="Gene3D" id="3.30.360.10">
    <property type="entry name" value="Dihydrodipicolinate Reductase, domain 2"/>
    <property type="match status" value="1"/>
</dbReference>
<name>A0A431TZG7_9BACT</name>
<feature type="domain" description="Gfo/Idh/MocA-like oxidoreductase N-terminal" evidence="2">
    <location>
        <begin position="65"/>
        <end position="188"/>
    </location>
</feature>
<keyword evidence="5" id="KW-1185">Reference proteome</keyword>
<dbReference type="OrthoDB" id="9795543at2"/>
<dbReference type="Proteomes" id="UP000282184">
    <property type="component" value="Unassembled WGS sequence"/>
</dbReference>
<dbReference type="SUPFAM" id="SSF51735">
    <property type="entry name" value="NAD(P)-binding Rossmann-fold domains"/>
    <property type="match status" value="1"/>
</dbReference>
<organism evidence="4 5">
    <name type="scientific">Hymenobacter gummosus</name>
    <dbReference type="NCBI Taxonomy" id="1776032"/>
    <lineage>
        <taxon>Bacteria</taxon>
        <taxon>Pseudomonadati</taxon>
        <taxon>Bacteroidota</taxon>
        <taxon>Cytophagia</taxon>
        <taxon>Cytophagales</taxon>
        <taxon>Hymenobacteraceae</taxon>
        <taxon>Hymenobacter</taxon>
    </lineage>
</organism>
<gene>
    <name evidence="4" type="ORF">EJV47_18230</name>
</gene>
<accession>A0A431TZG7</accession>